<keyword evidence="1" id="KW-1133">Transmembrane helix</keyword>
<feature type="transmembrane region" description="Helical" evidence="1">
    <location>
        <begin position="75"/>
        <end position="94"/>
    </location>
</feature>
<feature type="transmembrane region" description="Helical" evidence="1">
    <location>
        <begin position="31"/>
        <end position="55"/>
    </location>
</feature>
<evidence type="ECO:0000313" key="2">
    <source>
        <dbReference type="EMBL" id="QIZ74714.1"/>
    </source>
</evidence>
<reference evidence="2" key="1">
    <citation type="submission" date="2020-03" db="EMBL/GenBank/DDBJ databases">
        <title>Complete organellar genome analysis of the invasive marine red alga Caulacanthus okamurae (Caulacanthaceae, Rhodophyta) from Moss Landing, California, USA.</title>
        <authorList>
            <person name="Hughey J.R."/>
        </authorList>
    </citation>
    <scope>NUCLEOTIDE SEQUENCE</scope>
</reference>
<protein>
    <submittedName>
        <fullName evidence="2">Conserved hypothetical plastid protein</fullName>
    </submittedName>
</protein>
<dbReference type="RefSeq" id="YP_009774097.1">
    <property type="nucleotide sequence ID" value="NC_047434.1"/>
</dbReference>
<feature type="transmembrane region" description="Helical" evidence="1">
    <location>
        <begin position="132"/>
        <end position="149"/>
    </location>
</feature>
<proteinExistence type="predicted"/>
<sequence>MLINFSKNTFLNIYLISPLISLHKKDYKTKIIITFLFLVFYHYFSYIFPIIIFFYNLFTIASIPISYNKILNRLSFTSVIYIFLLNIILYINTIKLYKNYNFIPEFIIRIVCLPCTSYLCLKILFLTTKYEHVIIFFLYFIQIITQGITKKINFIAIVSSQIVLNINRKIYDITFSIQLRSMNKTIEVKYKTIYSSIIYEVLVFINTYIEQISSNLYIRKISYHNFRIIQF</sequence>
<dbReference type="GeneID" id="54615710"/>
<dbReference type="EMBL" id="MT193838">
    <property type="protein sequence ID" value="QIZ74714.1"/>
    <property type="molecule type" value="Genomic_DNA"/>
</dbReference>
<geneLocation type="chloroplast" evidence="2"/>
<dbReference type="AlphaFoldDB" id="A0A6H1U790"/>
<organism evidence="2">
    <name type="scientific">Caulacanthus okamurae</name>
    <dbReference type="NCBI Taxonomy" id="152008"/>
    <lineage>
        <taxon>Eukaryota</taxon>
        <taxon>Rhodophyta</taxon>
        <taxon>Florideophyceae</taxon>
        <taxon>Rhodymeniophycidae</taxon>
        <taxon>Gigartinales</taxon>
        <taxon>Caulacanthaceae</taxon>
        <taxon>Caulacanthus</taxon>
    </lineage>
</organism>
<keyword evidence="2" id="KW-0150">Chloroplast</keyword>
<feature type="transmembrane region" description="Helical" evidence="1">
    <location>
        <begin position="106"/>
        <end position="126"/>
    </location>
</feature>
<name>A0A6H1U790_9FLOR</name>
<evidence type="ECO:0000256" key="1">
    <source>
        <dbReference type="SAM" id="Phobius"/>
    </source>
</evidence>
<gene>
    <name evidence="2" type="primary">ycf92</name>
</gene>
<accession>A0A6H1U790</accession>
<keyword evidence="1" id="KW-0472">Membrane</keyword>
<keyword evidence="2" id="KW-0934">Plastid</keyword>
<keyword evidence="1" id="KW-0812">Transmembrane</keyword>